<dbReference type="Gene3D" id="1.20.120.330">
    <property type="entry name" value="Nucleotidyltransferases domain 2"/>
    <property type="match status" value="1"/>
</dbReference>
<dbReference type="AlphaFoldDB" id="A0A0Q2S752"/>
<evidence type="ECO:0000313" key="4">
    <source>
        <dbReference type="EMBL" id="SEV90599.1"/>
    </source>
</evidence>
<dbReference type="Proteomes" id="UP000051862">
    <property type="component" value="Unassembled WGS sequence"/>
</dbReference>
<protein>
    <submittedName>
        <fullName evidence="4">HEPN domain-containing protein</fullName>
    </submittedName>
    <submittedName>
        <fullName evidence="3">Nucleotidyltransferase</fullName>
    </submittedName>
</protein>
<dbReference type="Proteomes" id="UP000182125">
    <property type="component" value="Unassembled WGS sequence"/>
</dbReference>
<evidence type="ECO:0000259" key="1">
    <source>
        <dbReference type="PROSITE" id="PS50910"/>
    </source>
</evidence>
<dbReference type="EMBL" id="FOIW01000001">
    <property type="protein sequence ID" value="SEV90599.1"/>
    <property type="molecule type" value="Genomic_DNA"/>
</dbReference>
<reference evidence="2 7" key="2">
    <citation type="submission" date="2016-04" db="EMBL/GenBank/DDBJ databases">
        <title>Complete genome sequence of Thermococcus thioreducens type strain OGL-20P.</title>
        <authorList>
            <person name="Oger P.M."/>
        </authorList>
    </citation>
    <scope>NUCLEOTIDE SEQUENCE [LARGE SCALE GENOMIC DNA]</scope>
    <source>
        <strain evidence="2 7">OGL-20P</strain>
    </source>
</reference>
<dbReference type="Proteomes" id="UP000250136">
    <property type="component" value="Chromosome"/>
</dbReference>
<dbReference type="PROSITE" id="PS50910">
    <property type="entry name" value="HEPN"/>
    <property type="match status" value="1"/>
</dbReference>
<proteinExistence type="predicted"/>
<dbReference type="GeneID" id="33333935"/>
<reference evidence="3 5" key="1">
    <citation type="submission" date="2015-08" db="EMBL/GenBank/DDBJ databases">
        <title>Thermococcus thioreducens DSM 14981 genome sequencing.</title>
        <authorList>
            <person name="Hong S.-J."/>
            <person name="Kim M.-C."/>
            <person name="Shin J.-H."/>
        </authorList>
    </citation>
    <scope>NUCLEOTIDE SEQUENCE [LARGE SCALE GENOMIC DNA]</scope>
    <source>
        <strain evidence="3 5">DSM 14981</strain>
    </source>
</reference>
<reference evidence="4 6" key="3">
    <citation type="submission" date="2016-10" db="EMBL/GenBank/DDBJ databases">
        <authorList>
            <person name="de Groot N.N."/>
        </authorList>
    </citation>
    <scope>NUCLEOTIDE SEQUENCE [LARGE SCALE GENOMIC DNA]</scope>
    <source>
        <strain evidence="4 6">OGL-20</strain>
    </source>
</reference>
<sequence length="124" mass="14022">MSFRKWLEKAEKDLVLAKNSLSLGYYDYATFHAQQCAEKALKAFLVSKGKPIKRTHDIGELILLCADVDSEFLKLFDDDVDLLTAYAVEARYPTIHEPEKEEAENAIKLAELVLAFVKSKLTSP</sequence>
<dbReference type="EMBL" id="LIXN01000003">
    <property type="protein sequence ID" value="KQH83179.1"/>
    <property type="molecule type" value="Genomic_DNA"/>
</dbReference>
<dbReference type="SMART" id="SM00748">
    <property type="entry name" value="HEPN"/>
    <property type="match status" value="1"/>
</dbReference>
<evidence type="ECO:0000313" key="5">
    <source>
        <dbReference type="Proteomes" id="UP000051862"/>
    </source>
</evidence>
<dbReference type="KEGG" id="ttd:A3L14_05885"/>
<dbReference type="STRING" id="277988.SAMN05216170_0778"/>
<dbReference type="InterPro" id="IPR007842">
    <property type="entry name" value="HEPN_dom"/>
</dbReference>
<name>A0A0Q2S752_9EURY</name>
<dbReference type="SUPFAM" id="SSF81593">
    <property type="entry name" value="Nucleotidyltransferase substrate binding subunit/domain"/>
    <property type="match status" value="1"/>
</dbReference>
<keyword evidence="3" id="KW-0808">Transferase</keyword>
<feature type="domain" description="HEPN" evidence="1">
    <location>
        <begin position="7"/>
        <end position="113"/>
    </location>
</feature>
<gene>
    <name evidence="2" type="ORF">A3L14_05885</name>
    <name evidence="3" type="ORF">AMR53_02890</name>
    <name evidence="4" type="ORF">SAMN05216170_0778</name>
</gene>
<dbReference type="RefSeq" id="WP_055428836.1">
    <property type="nucleotide sequence ID" value="NZ_CP015105.1"/>
</dbReference>
<dbReference type="EMBL" id="CP015105">
    <property type="protein sequence ID" value="ASJ12450.1"/>
    <property type="molecule type" value="Genomic_DNA"/>
</dbReference>
<accession>A0A0Q2S752</accession>
<dbReference type="OrthoDB" id="359241at2157"/>
<dbReference type="Pfam" id="PF05168">
    <property type="entry name" value="HEPN"/>
    <property type="match status" value="1"/>
</dbReference>
<dbReference type="PATRIC" id="fig|277988.4.peg.613"/>
<evidence type="ECO:0000313" key="2">
    <source>
        <dbReference type="EMBL" id="ASJ12450.1"/>
    </source>
</evidence>
<evidence type="ECO:0000313" key="6">
    <source>
        <dbReference type="Proteomes" id="UP000182125"/>
    </source>
</evidence>
<evidence type="ECO:0000313" key="3">
    <source>
        <dbReference type="EMBL" id="KQH83179.1"/>
    </source>
</evidence>
<organism evidence="3 5">
    <name type="scientific">Thermococcus thioreducens</name>
    <dbReference type="NCBI Taxonomy" id="277988"/>
    <lineage>
        <taxon>Archaea</taxon>
        <taxon>Methanobacteriati</taxon>
        <taxon>Methanobacteriota</taxon>
        <taxon>Thermococci</taxon>
        <taxon>Thermococcales</taxon>
        <taxon>Thermococcaceae</taxon>
        <taxon>Thermococcus</taxon>
    </lineage>
</organism>
<keyword evidence="7" id="KW-1185">Reference proteome</keyword>
<evidence type="ECO:0000313" key="7">
    <source>
        <dbReference type="Proteomes" id="UP000250136"/>
    </source>
</evidence>
<dbReference type="GO" id="GO:0016740">
    <property type="term" value="F:transferase activity"/>
    <property type="evidence" value="ECO:0007669"/>
    <property type="project" value="UniProtKB-KW"/>
</dbReference>